<sequence length="31" mass="3279">MPTRNLPKSILSNESACALKIAPIINGILSI</sequence>
<reference evidence="1" key="1">
    <citation type="submission" date="2014-09" db="EMBL/GenBank/DDBJ databases">
        <authorList>
            <person name="Magalhaes I.L.F."/>
            <person name="Oliveira U."/>
            <person name="Santos F.R."/>
            <person name="Vidigal T.H.D.A."/>
            <person name="Brescovit A.D."/>
            <person name="Santos A.J."/>
        </authorList>
    </citation>
    <scope>NUCLEOTIDE SEQUENCE</scope>
    <source>
        <tissue evidence="1">Shoot tissue taken approximately 20 cm above the soil surface</tissue>
    </source>
</reference>
<name>A0A0A9GI63_ARUDO</name>
<reference evidence="1" key="2">
    <citation type="journal article" date="2015" name="Data Brief">
        <title>Shoot transcriptome of the giant reed, Arundo donax.</title>
        <authorList>
            <person name="Barrero R.A."/>
            <person name="Guerrero F.D."/>
            <person name="Moolhuijzen P."/>
            <person name="Goolsby J.A."/>
            <person name="Tidwell J."/>
            <person name="Bellgard S.E."/>
            <person name="Bellgard M.I."/>
        </authorList>
    </citation>
    <scope>NUCLEOTIDE SEQUENCE</scope>
    <source>
        <tissue evidence="1">Shoot tissue taken approximately 20 cm above the soil surface</tissue>
    </source>
</reference>
<proteinExistence type="predicted"/>
<evidence type="ECO:0000313" key="1">
    <source>
        <dbReference type="EMBL" id="JAE24820.1"/>
    </source>
</evidence>
<accession>A0A0A9GI63</accession>
<dbReference type="AlphaFoldDB" id="A0A0A9GI63"/>
<protein>
    <submittedName>
        <fullName evidence="1">Uncharacterized protein</fullName>
    </submittedName>
</protein>
<dbReference type="EMBL" id="GBRH01173076">
    <property type="protein sequence ID" value="JAE24820.1"/>
    <property type="molecule type" value="Transcribed_RNA"/>
</dbReference>
<organism evidence="1">
    <name type="scientific">Arundo donax</name>
    <name type="common">Giant reed</name>
    <name type="synonym">Donax arundinaceus</name>
    <dbReference type="NCBI Taxonomy" id="35708"/>
    <lineage>
        <taxon>Eukaryota</taxon>
        <taxon>Viridiplantae</taxon>
        <taxon>Streptophyta</taxon>
        <taxon>Embryophyta</taxon>
        <taxon>Tracheophyta</taxon>
        <taxon>Spermatophyta</taxon>
        <taxon>Magnoliopsida</taxon>
        <taxon>Liliopsida</taxon>
        <taxon>Poales</taxon>
        <taxon>Poaceae</taxon>
        <taxon>PACMAD clade</taxon>
        <taxon>Arundinoideae</taxon>
        <taxon>Arundineae</taxon>
        <taxon>Arundo</taxon>
    </lineage>
</organism>